<comment type="subcellular location">
    <subcellularLocation>
        <location evidence="1 7">Membrane</location>
        <topology evidence="1 7">Multi-pass membrane protein</topology>
    </subcellularLocation>
</comment>
<proteinExistence type="inferred from homology"/>
<dbReference type="GO" id="GO:0005886">
    <property type="term" value="C:plasma membrane"/>
    <property type="evidence" value="ECO:0007669"/>
    <property type="project" value="TreeGrafter"/>
</dbReference>
<dbReference type="PRINTS" id="PR00259">
    <property type="entry name" value="TMFOUR"/>
</dbReference>
<dbReference type="FunCoup" id="A0A6P9A601">
    <property type="interactions" value="25"/>
</dbReference>
<evidence type="ECO:0000256" key="2">
    <source>
        <dbReference type="ARBA" id="ARBA00006840"/>
    </source>
</evidence>
<evidence type="ECO:0000256" key="4">
    <source>
        <dbReference type="ARBA" id="ARBA00022989"/>
    </source>
</evidence>
<evidence type="ECO:0000256" key="3">
    <source>
        <dbReference type="ARBA" id="ARBA00022692"/>
    </source>
</evidence>
<evidence type="ECO:0000256" key="7">
    <source>
        <dbReference type="RuleBase" id="RU361218"/>
    </source>
</evidence>
<sequence length="271" mass="29436">MAHLNNDLGIGLQCIKYLLVAFNFLFALSGTLLVLTSMMVAGPLSELKPLLDSHFLYPGVFLGVVGGAVIAVSCCGIWGALKQSTALISLFSFLLSILLLLELGVGLSAFVLQDGLRNALRDRMFFGISAYNGDPMMQRAVDRMQTGLQCCGAEGPADWEEVIRNTTLPRSCCTSHPTITDCTADQILNIVPGCIPEMGIFVTRSSAFIASTAVVTAFTQFLGVLFACTLGRSIRQQKTLQEMRRVQLRNNLVNSYSPLETKPMPPITITY</sequence>
<evidence type="ECO:0000313" key="8">
    <source>
        <dbReference type="Proteomes" id="UP000515158"/>
    </source>
</evidence>
<feature type="transmembrane region" description="Helical" evidence="7">
    <location>
        <begin position="17"/>
        <end position="40"/>
    </location>
</feature>
<reference evidence="9" key="1">
    <citation type="submission" date="2025-08" db="UniProtKB">
        <authorList>
            <consortium name="RefSeq"/>
        </authorList>
    </citation>
    <scope>IDENTIFICATION</scope>
    <source>
        <tissue evidence="9">Total insect</tissue>
    </source>
</reference>
<name>A0A6P9A601_THRPL</name>
<dbReference type="KEGG" id="tpal:117652098"/>
<protein>
    <recommendedName>
        <fullName evidence="7">Tetraspanin</fullName>
    </recommendedName>
</protein>
<gene>
    <name evidence="9" type="primary">LOC117652098</name>
</gene>
<evidence type="ECO:0000256" key="1">
    <source>
        <dbReference type="ARBA" id="ARBA00004141"/>
    </source>
</evidence>
<evidence type="ECO:0000256" key="6">
    <source>
        <dbReference type="PIRSR" id="PIRSR002419-1"/>
    </source>
</evidence>
<feature type="transmembrane region" description="Helical" evidence="7">
    <location>
        <begin position="60"/>
        <end position="81"/>
    </location>
</feature>
<evidence type="ECO:0000313" key="9">
    <source>
        <dbReference type="RefSeq" id="XP_034252664.1"/>
    </source>
</evidence>
<dbReference type="AlphaFoldDB" id="A0A6P9A601"/>
<comment type="similarity">
    <text evidence="2 7">Belongs to the tetraspanin (TM4SF) family.</text>
</comment>
<keyword evidence="3 7" id="KW-0812">Transmembrane</keyword>
<dbReference type="PANTHER" id="PTHR19282">
    <property type="entry name" value="TETRASPANIN"/>
    <property type="match status" value="1"/>
</dbReference>
<feature type="transmembrane region" description="Helical" evidence="7">
    <location>
        <begin position="88"/>
        <end position="112"/>
    </location>
</feature>
<dbReference type="CDD" id="cd03127">
    <property type="entry name" value="tetraspanin_LEL"/>
    <property type="match status" value="1"/>
</dbReference>
<dbReference type="Pfam" id="PF00335">
    <property type="entry name" value="Tetraspanin"/>
    <property type="match status" value="1"/>
</dbReference>
<dbReference type="PANTHER" id="PTHR19282:SF544">
    <property type="entry name" value="TETRASPANIN"/>
    <property type="match status" value="1"/>
</dbReference>
<evidence type="ECO:0000256" key="5">
    <source>
        <dbReference type="ARBA" id="ARBA00023136"/>
    </source>
</evidence>
<dbReference type="SUPFAM" id="SSF48652">
    <property type="entry name" value="Tetraspanin"/>
    <property type="match status" value="1"/>
</dbReference>
<keyword evidence="4 7" id="KW-1133">Transmembrane helix</keyword>
<keyword evidence="6" id="KW-1015">Disulfide bond</keyword>
<accession>A0A6P9A601</accession>
<feature type="disulfide bond" evidence="6">
    <location>
        <begin position="151"/>
        <end position="172"/>
    </location>
</feature>
<dbReference type="RefSeq" id="XP_034252664.1">
    <property type="nucleotide sequence ID" value="XM_034396773.1"/>
</dbReference>
<keyword evidence="5 7" id="KW-0472">Membrane</keyword>
<dbReference type="OrthoDB" id="10051815at2759"/>
<dbReference type="InterPro" id="IPR018499">
    <property type="entry name" value="Tetraspanin/Peripherin"/>
</dbReference>
<dbReference type="InterPro" id="IPR008952">
    <property type="entry name" value="Tetraspanin_EC2_sf"/>
</dbReference>
<dbReference type="Proteomes" id="UP000515158">
    <property type="component" value="Unplaced"/>
</dbReference>
<dbReference type="InParanoid" id="A0A6P9A601"/>
<dbReference type="PIRSF" id="PIRSF002419">
    <property type="entry name" value="Tetraspanin"/>
    <property type="match status" value="1"/>
</dbReference>
<feature type="transmembrane region" description="Helical" evidence="7">
    <location>
        <begin position="207"/>
        <end position="230"/>
    </location>
</feature>
<dbReference type="InterPro" id="IPR000301">
    <property type="entry name" value="Tetraspanin_animals"/>
</dbReference>
<organism evidence="9">
    <name type="scientific">Thrips palmi</name>
    <name type="common">Melon thrips</name>
    <dbReference type="NCBI Taxonomy" id="161013"/>
    <lineage>
        <taxon>Eukaryota</taxon>
        <taxon>Metazoa</taxon>
        <taxon>Ecdysozoa</taxon>
        <taxon>Arthropoda</taxon>
        <taxon>Hexapoda</taxon>
        <taxon>Insecta</taxon>
        <taxon>Pterygota</taxon>
        <taxon>Neoptera</taxon>
        <taxon>Paraneoptera</taxon>
        <taxon>Thysanoptera</taxon>
        <taxon>Terebrantia</taxon>
        <taxon>Thripoidea</taxon>
        <taxon>Thripidae</taxon>
        <taxon>Thrips</taxon>
    </lineage>
</organism>
<dbReference type="Gene3D" id="1.10.1450.10">
    <property type="entry name" value="Tetraspanin"/>
    <property type="match status" value="1"/>
</dbReference>
<dbReference type="GeneID" id="117652098"/>
<keyword evidence="8" id="KW-1185">Reference proteome</keyword>